<reference evidence="1" key="2">
    <citation type="journal article" date="2015" name="Data Brief">
        <title>Shoot transcriptome of the giant reed, Arundo donax.</title>
        <authorList>
            <person name="Barrero R.A."/>
            <person name="Guerrero F.D."/>
            <person name="Moolhuijzen P."/>
            <person name="Goolsby J.A."/>
            <person name="Tidwell J."/>
            <person name="Bellgard S.E."/>
            <person name="Bellgard M.I."/>
        </authorList>
    </citation>
    <scope>NUCLEOTIDE SEQUENCE</scope>
    <source>
        <tissue evidence="1">Shoot tissue taken approximately 20 cm above the soil surface</tissue>
    </source>
</reference>
<organism evidence="1">
    <name type="scientific">Arundo donax</name>
    <name type="common">Giant reed</name>
    <name type="synonym">Donax arundinaceus</name>
    <dbReference type="NCBI Taxonomy" id="35708"/>
    <lineage>
        <taxon>Eukaryota</taxon>
        <taxon>Viridiplantae</taxon>
        <taxon>Streptophyta</taxon>
        <taxon>Embryophyta</taxon>
        <taxon>Tracheophyta</taxon>
        <taxon>Spermatophyta</taxon>
        <taxon>Magnoliopsida</taxon>
        <taxon>Liliopsida</taxon>
        <taxon>Poales</taxon>
        <taxon>Poaceae</taxon>
        <taxon>PACMAD clade</taxon>
        <taxon>Arundinoideae</taxon>
        <taxon>Arundineae</taxon>
        <taxon>Arundo</taxon>
    </lineage>
</organism>
<protein>
    <submittedName>
        <fullName evidence="1">Uncharacterized protein</fullName>
    </submittedName>
</protein>
<sequence>MLQLAVLHVVKISMTRNSKHF</sequence>
<dbReference type="EMBL" id="GBRH01167098">
    <property type="protein sequence ID" value="JAE30798.1"/>
    <property type="molecule type" value="Transcribed_RNA"/>
</dbReference>
<evidence type="ECO:0000313" key="1">
    <source>
        <dbReference type="EMBL" id="JAE30798.1"/>
    </source>
</evidence>
<reference evidence="1" key="1">
    <citation type="submission" date="2014-09" db="EMBL/GenBank/DDBJ databases">
        <authorList>
            <person name="Magalhaes I.L.F."/>
            <person name="Oliveira U."/>
            <person name="Santos F.R."/>
            <person name="Vidigal T.H.D.A."/>
            <person name="Brescovit A.D."/>
            <person name="Santos A.J."/>
        </authorList>
    </citation>
    <scope>NUCLEOTIDE SEQUENCE</scope>
    <source>
        <tissue evidence="1">Shoot tissue taken approximately 20 cm above the soil surface</tissue>
    </source>
</reference>
<accession>A0A0A9HD00</accession>
<dbReference type="AlphaFoldDB" id="A0A0A9HD00"/>
<name>A0A0A9HD00_ARUDO</name>
<proteinExistence type="predicted"/>